<organism evidence="3 4">
    <name type="scientific">Crotalus adamanteus</name>
    <name type="common">Eastern diamondback rattlesnake</name>
    <dbReference type="NCBI Taxonomy" id="8729"/>
    <lineage>
        <taxon>Eukaryota</taxon>
        <taxon>Metazoa</taxon>
        <taxon>Chordata</taxon>
        <taxon>Craniata</taxon>
        <taxon>Vertebrata</taxon>
        <taxon>Euteleostomi</taxon>
        <taxon>Lepidosauria</taxon>
        <taxon>Squamata</taxon>
        <taxon>Bifurcata</taxon>
        <taxon>Unidentata</taxon>
        <taxon>Episquamata</taxon>
        <taxon>Toxicofera</taxon>
        <taxon>Serpentes</taxon>
        <taxon>Colubroidea</taxon>
        <taxon>Viperidae</taxon>
        <taxon>Crotalinae</taxon>
        <taxon>Crotalus</taxon>
    </lineage>
</organism>
<dbReference type="Proteomes" id="UP001474421">
    <property type="component" value="Unassembled WGS sequence"/>
</dbReference>
<dbReference type="InterPro" id="IPR056429">
    <property type="entry name" value="PH_CMIP"/>
</dbReference>
<name>A0AAW1ATR7_CROAD</name>
<accession>A0AAW1ATR7</accession>
<sequence>MDCPSGCGGGSDPRPPEESKPLLGEAPDGTKMGAAPCRRGVHCGGMRYKLLQEGDIQVCVVRHPRTFLSKILTSKFLRRWEPHHLALADHSLASATVSGPPRRAPPSGLTSGFAHWVV</sequence>
<feature type="domain" description="C-Maf-inducing protein PH" evidence="2">
    <location>
        <begin position="47"/>
        <end position="99"/>
    </location>
</feature>
<evidence type="ECO:0000259" key="2">
    <source>
        <dbReference type="Pfam" id="PF23066"/>
    </source>
</evidence>
<dbReference type="Pfam" id="PF23066">
    <property type="entry name" value="PH_21"/>
    <property type="match status" value="1"/>
</dbReference>
<reference evidence="3 4" key="1">
    <citation type="journal article" date="2024" name="Proc. Natl. Acad. Sci. U.S.A.">
        <title>The genetic regulatory architecture and epigenomic basis for age-related changes in rattlesnake venom.</title>
        <authorList>
            <person name="Hogan M.P."/>
            <person name="Holding M.L."/>
            <person name="Nystrom G.S."/>
            <person name="Colston T.J."/>
            <person name="Bartlett D.A."/>
            <person name="Mason A.J."/>
            <person name="Ellsworth S.A."/>
            <person name="Rautsaw R.M."/>
            <person name="Lawrence K.C."/>
            <person name="Strickland J.L."/>
            <person name="He B."/>
            <person name="Fraser P."/>
            <person name="Margres M.J."/>
            <person name="Gilbert D.M."/>
            <person name="Gibbs H.L."/>
            <person name="Parkinson C.L."/>
            <person name="Rokyta D.R."/>
        </authorList>
    </citation>
    <scope>NUCLEOTIDE SEQUENCE [LARGE SCALE GENOMIC DNA]</scope>
    <source>
        <strain evidence="3">DRR0105</strain>
    </source>
</reference>
<dbReference type="AlphaFoldDB" id="A0AAW1ATR7"/>
<evidence type="ECO:0000256" key="1">
    <source>
        <dbReference type="SAM" id="MobiDB-lite"/>
    </source>
</evidence>
<dbReference type="EMBL" id="JAOTOJ010000015">
    <property type="protein sequence ID" value="KAK9392831.1"/>
    <property type="molecule type" value="Genomic_DNA"/>
</dbReference>
<evidence type="ECO:0000313" key="3">
    <source>
        <dbReference type="EMBL" id="KAK9392831.1"/>
    </source>
</evidence>
<feature type="region of interest" description="Disordered" evidence="1">
    <location>
        <begin position="1"/>
        <end position="36"/>
    </location>
</feature>
<proteinExistence type="predicted"/>
<gene>
    <name evidence="3" type="ORF">NXF25_016920</name>
</gene>
<protein>
    <submittedName>
        <fullName evidence="3">C-Maf-inducing protein</fullName>
    </submittedName>
</protein>
<comment type="caution">
    <text evidence="3">The sequence shown here is derived from an EMBL/GenBank/DDBJ whole genome shotgun (WGS) entry which is preliminary data.</text>
</comment>
<feature type="compositionally biased region" description="Gly residues" evidence="1">
    <location>
        <begin position="1"/>
        <end position="11"/>
    </location>
</feature>
<keyword evidence="4" id="KW-1185">Reference proteome</keyword>
<evidence type="ECO:0000313" key="4">
    <source>
        <dbReference type="Proteomes" id="UP001474421"/>
    </source>
</evidence>